<dbReference type="Pfam" id="PF07676">
    <property type="entry name" value="PD40"/>
    <property type="match status" value="4"/>
</dbReference>
<comment type="subunit">
    <text evidence="7">The Tol-Pal system is composed of five core proteins: the inner membrane proteins TolA, TolQ and TolR, the periplasmic protein TolB and the outer membrane protein Pal. They form a network linking the inner and outer membranes and the peptidoglycan layer.</text>
</comment>
<evidence type="ECO:0000259" key="8">
    <source>
        <dbReference type="Pfam" id="PF04052"/>
    </source>
</evidence>
<proteinExistence type="inferred from homology"/>
<keyword evidence="3 7" id="KW-0132">Cell division</keyword>
<comment type="similarity">
    <text evidence="2 7">Belongs to the TolB family.</text>
</comment>
<evidence type="ECO:0000256" key="1">
    <source>
        <dbReference type="ARBA" id="ARBA00004418"/>
    </source>
</evidence>
<dbReference type="PROSITE" id="PS51257">
    <property type="entry name" value="PROKAR_LIPOPROTEIN"/>
    <property type="match status" value="1"/>
</dbReference>
<evidence type="ECO:0000256" key="2">
    <source>
        <dbReference type="ARBA" id="ARBA00009820"/>
    </source>
</evidence>
<dbReference type="GO" id="GO:0042597">
    <property type="term" value="C:periplasmic space"/>
    <property type="evidence" value="ECO:0007669"/>
    <property type="project" value="UniProtKB-SubCell"/>
</dbReference>
<keyword evidence="6 7" id="KW-0131">Cell cycle</keyword>
<dbReference type="SUPFAM" id="SSF52964">
    <property type="entry name" value="TolB, N-terminal domain"/>
    <property type="match status" value="1"/>
</dbReference>
<dbReference type="SUPFAM" id="SSF69304">
    <property type="entry name" value="Tricorn protease N-terminal domain"/>
    <property type="match status" value="1"/>
</dbReference>
<dbReference type="OrthoDB" id="9802240at2"/>
<dbReference type="AlphaFoldDB" id="A0A094L9D1"/>
<comment type="caution">
    <text evidence="9">The sequence shown here is derived from an EMBL/GenBank/DDBJ whole genome shotgun (WGS) entry which is preliminary data.</text>
</comment>
<dbReference type="Pfam" id="PF04052">
    <property type="entry name" value="TolB_N"/>
    <property type="match status" value="1"/>
</dbReference>
<evidence type="ECO:0000313" key="9">
    <source>
        <dbReference type="EMBL" id="KFZ31423.1"/>
    </source>
</evidence>
<name>A0A094L9D1_9GAMM</name>
<dbReference type="InterPro" id="IPR011659">
    <property type="entry name" value="WD40"/>
</dbReference>
<dbReference type="STRING" id="435908.IDSA_01500"/>
<evidence type="ECO:0000256" key="3">
    <source>
        <dbReference type="ARBA" id="ARBA00022618"/>
    </source>
</evidence>
<dbReference type="EMBL" id="JPER01000001">
    <property type="protein sequence ID" value="KFZ31423.1"/>
    <property type="molecule type" value="Genomic_DNA"/>
</dbReference>
<evidence type="ECO:0000313" key="10">
    <source>
        <dbReference type="Proteomes" id="UP000054363"/>
    </source>
</evidence>
<evidence type="ECO:0000256" key="5">
    <source>
        <dbReference type="ARBA" id="ARBA00022764"/>
    </source>
</evidence>
<protein>
    <recommendedName>
        <fullName evidence="7">Tol-Pal system protein TolB</fullName>
    </recommendedName>
</protein>
<dbReference type="Gene3D" id="3.40.50.10070">
    <property type="entry name" value="TolB, N-terminal domain"/>
    <property type="match status" value="1"/>
</dbReference>
<feature type="signal peptide" evidence="7">
    <location>
        <begin position="1"/>
        <end position="24"/>
    </location>
</feature>
<comment type="function">
    <text evidence="7">Part of the Tol-Pal system, which plays a role in outer membrane invagination during cell division and is important for maintaining outer membrane integrity.</text>
</comment>
<dbReference type="HAMAP" id="MF_00671">
    <property type="entry name" value="TolB"/>
    <property type="match status" value="1"/>
</dbReference>
<dbReference type="Proteomes" id="UP000054363">
    <property type="component" value="Unassembled WGS sequence"/>
</dbReference>
<evidence type="ECO:0000256" key="6">
    <source>
        <dbReference type="ARBA" id="ARBA00023306"/>
    </source>
</evidence>
<dbReference type="GO" id="GO:0017038">
    <property type="term" value="P:protein import"/>
    <property type="evidence" value="ECO:0007669"/>
    <property type="project" value="InterPro"/>
</dbReference>
<dbReference type="Gene3D" id="2.120.10.30">
    <property type="entry name" value="TolB, C-terminal domain"/>
    <property type="match status" value="1"/>
</dbReference>
<gene>
    <name evidence="7" type="primary">tolB</name>
    <name evidence="9" type="ORF">IDSA_01500</name>
</gene>
<keyword evidence="4 7" id="KW-0732">Signal</keyword>
<dbReference type="InterPro" id="IPR014167">
    <property type="entry name" value="Tol-Pal_TolB"/>
</dbReference>
<dbReference type="GO" id="GO:0051301">
    <property type="term" value="P:cell division"/>
    <property type="evidence" value="ECO:0007669"/>
    <property type="project" value="UniProtKB-UniRule"/>
</dbReference>
<dbReference type="PANTHER" id="PTHR36842">
    <property type="entry name" value="PROTEIN TOLB HOMOLOG"/>
    <property type="match status" value="1"/>
</dbReference>
<keyword evidence="5 7" id="KW-0574">Periplasm</keyword>
<keyword evidence="10" id="KW-1185">Reference proteome</keyword>
<evidence type="ECO:0000256" key="7">
    <source>
        <dbReference type="HAMAP-Rule" id="MF_00671"/>
    </source>
</evidence>
<dbReference type="PANTHER" id="PTHR36842:SF1">
    <property type="entry name" value="PROTEIN TOLB"/>
    <property type="match status" value="1"/>
</dbReference>
<reference evidence="9 10" key="1">
    <citation type="submission" date="2014-06" db="EMBL/GenBank/DDBJ databases">
        <title>The draft genome sequence of Idiomarina salinarum ISL-52.</title>
        <authorList>
            <person name="Du J."/>
            <person name="Shao Z."/>
        </authorList>
    </citation>
    <scope>NUCLEOTIDE SEQUENCE [LARGE SCALE GENOMIC DNA]</scope>
    <source>
        <strain evidence="9 10">ISL-52</strain>
    </source>
</reference>
<feature type="domain" description="TolB N-terminal" evidence="8">
    <location>
        <begin position="26"/>
        <end position="128"/>
    </location>
</feature>
<accession>A0A094L9D1</accession>
<dbReference type="eggNOG" id="COG0823">
    <property type="taxonomic scope" value="Bacteria"/>
</dbReference>
<comment type="subcellular location">
    <subcellularLocation>
        <location evidence="1 7">Periplasm</location>
    </subcellularLocation>
</comment>
<feature type="chain" id="PRO_5008983118" description="Tol-Pal system protein TolB" evidence="7">
    <location>
        <begin position="25"/>
        <end position="451"/>
    </location>
</feature>
<dbReference type="NCBIfam" id="TIGR02800">
    <property type="entry name" value="propeller_TolB"/>
    <property type="match status" value="1"/>
</dbReference>
<sequence length="451" mass="49669" precursor="true">MKKLTALALTAAVACVLLLRPAHAALEIVITEGIDSARPIAVVPFRWKGTGPAPEGLTDVIAADLMRSGKFNPIPVNAMPQRPAIASEIDFPRWASLGVEAIIVGTIEPYAVDRYTVSFEIVDVLRGQITGGTKILRGGELVTTQDHILDARSSVIEGSQFRQYAHRISDVFYEVMTGERGAFMTRIAYVTVNYDEDKPYQLVVADYDGYNEKVLLRSPEPLMSPSWSPDGNKLAYVSFENKTPEIFAQDIYTTRREKLTSFRGINSSPVWSPDGTQMAMVLSKDGNPEVYVMDVGSKSLRRITDHHAIDTEPSWSPDGKTLIFTSERGGRPQLYSVNLGSGQVRRVTFDGEQNLGGTYTPDGRQVVLVNRTQGNYHIAKQDYPSGAMQVLTQTALDESPSLAPNGSMVIYSTTHNNQQVLALVSIDGRFKARLPARQGEVKSPSWSPFLR</sequence>
<organism evidence="9 10">
    <name type="scientific">Pseudidiomarina salinarum</name>
    <dbReference type="NCBI Taxonomy" id="435908"/>
    <lineage>
        <taxon>Bacteria</taxon>
        <taxon>Pseudomonadati</taxon>
        <taxon>Pseudomonadota</taxon>
        <taxon>Gammaproteobacteria</taxon>
        <taxon>Alteromonadales</taxon>
        <taxon>Idiomarinaceae</taxon>
        <taxon>Pseudidiomarina</taxon>
    </lineage>
</organism>
<dbReference type="InterPro" id="IPR011042">
    <property type="entry name" value="6-blade_b-propeller_TolB-like"/>
</dbReference>
<evidence type="ECO:0000256" key="4">
    <source>
        <dbReference type="ARBA" id="ARBA00022729"/>
    </source>
</evidence>
<dbReference type="InterPro" id="IPR007195">
    <property type="entry name" value="TolB_N"/>
</dbReference>